<dbReference type="PROSITE" id="PS51257">
    <property type="entry name" value="PROKAR_LIPOPROTEIN"/>
    <property type="match status" value="1"/>
</dbReference>
<sequence>MFNVKIWSLVATLALLSACGGGDVAINPAIDPADVASLEVTGLNGIWEGDYTDAVGKVCNDARGLIYNGQVRVISTECDVILSGTLSTKGTTASINFELFDAAATRTGQADFSGSYTQQSQINGNLDNGGRLNLSYNIVYENDSSLKFIAGNWYYTDATVSSVDFLSIDVNGNATEVSESGAPSCSYTASFSIINSDFNLYAVSVGVSNCPDDQVSRNGNYTGVASLSGDNGIITVFVGNDQNVFIADFNLISLYEVTK</sequence>
<dbReference type="EMBL" id="UOFY01000027">
    <property type="protein sequence ID" value="VAX08139.1"/>
    <property type="molecule type" value="Genomic_DNA"/>
</dbReference>
<reference evidence="1" key="1">
    <citation type="submission" date="2018-06" db="EMBL/GenBank/DDBJ databases">
        <authorList>
            <person name="Zhirakovskaya E."/>
        </authorList>
    </citation>
    <scope>NUCLEOTIDE SEQUENCE</scope>
</reference>
<gene>
    <name evidence="1" type="ORF">MNBD_GAMMA25-421</name>
</gene>
<organism evidence="1">
    <name type="scientific">hydrothermal vent metagenome</name>
    <dbReference type="NCBI Taxonomy" id="652676"/>
    <lineage>
        <taxon>unclassified sequences</taxon>
        <taxon>metagenomes</taxon>
        <taxon>ecological metagenomes</taxon>
    </lineage>
</organism>
<dbReference type="AlphaFoldDB" id="A0A3B1AQ75"/>
<evidence type="ECO:0000313" key="1">
    <source>
        <dbReference type="EMBL" id="VAX08139.1"/>
    </source>
</evidence>
<proteinExistence type="predicted"/>
<protein>
    <recommendedName>
        <fullName evidence="2">Lipocalin-like domain-containing protein</fullName>
    </recommendedName>
</protein>
<accession>A0A3B1AQ75</accession>
<name>A0A3B1AQ75_9ZZZZ</name>
<evidence type="ECO:0008006" key="2">
    <source>
        <dbReference type="Google" id="ProtNLM"/>
    </source>
</evidence>